<organism evidence="14 15">
    <name type="scientific">Candidatus Enterococcus testudinis</name>
    <dbReference type="NCBI Taxonomy" id="1834191"/>
    <lineage>
        <taxon>Bacteria</taxon>
        <taxon>Bacillati</taxon>
        <taxon>Bacillota</taxon>
        <taxon>Bacilli</taxon>
        <taxon>Lactobacillales</taxon>
        <taxon>Enterococcaceae</taxon>
        <taxon>Enterococcus</taxon>
    </lineage>
</organism>
<comment type="subcellular location">
    <subcellularLocation>
        <location evidence="1">Cell membrane</location>
        <topology evidence="1">Multi-pass membrane protein</topology>
    </subcellularLocation>
</comment>
<name>A0A242A4E9_9ENTE</name>
<keyword evidence="8" id="KW-0067">ATP-binding</keyword>
<evidence type="ECO:0000313" key="15">
    <source>
        <dbReference type="Proteomes" id="UP000195043"/>
    </source>
</evidence>
<dbReference type="InterPro" id="IPR010559">
    <property type="entry name" value="Sig_transdc_His_kin_internal"/>
</dbReference>
<keyword evidence="10" id="KW-0902">Two-component regulatory system</keyword>
<accession>A0A242A4E9</accession>
<dbReference type="InterPro" id="IPR050640">
    <property type="entry name" value="Bact_2-comp_sensor_kinase"/>
</dbReference>
<feature type="transmembrane region" description="Helical" evidence="12">
    <location>
        <begin position="21"/>
        <end position="43"/>
    </location>
</feature>
<proteinExistence type="predicted"/>
<dbReference type="SUPFAM" id="SSF55874">
    <property type="entry name" value="ATPase domain of HSP90 chaperone/DNA topoisomerase II/histidine kinase"/>
    <property type="match status" value="1"/>
</dbReference>
<dbReference type="PANTHER" id="PTHR34220:SF11">
    <property type="entry name" value="SENSOR PROTEIN KINASE HPTS"/>
    <property type="match status" value="1"/>
</dbReference>
<feature type="transmembrane region" description="Helical" evidence="12">
    <location>
        <begin position="281"/>
        <end position="299"/>
    </location>
</feature>
<dbReference type="SMART" id="SM00304">
    <property type="entry name" value="HAMP"/>
    <property type="match status" value="1"/>
</dbReference>
<evidence type="ECO:0000256" key="3">
    <source>
        <dbReference type="ARBA" id="ARBA00022553"/>
    </source>
</evidence>
<dbReference type="RefSeq" id="WP_086273793.1">
    <property type="nucleotide sequence ID" value="NZ_NGKU01000001.1"/>
</dbReference>
<keyword evidence="15" id="KW-1185">Reference proteome</keyword>
<evidence type="ECO:0000256" key="8">
    <source>
        <dbReference type="ARBA" id="ARBA00022840"/>
    </source>
</evidence>
<dbReference type="PANTHER" id="PTHR34220">
    <property type="entry name" value="SENSOR HISTIDINE KINASE YPDA"/>
    <property type="match status" value="1"/>
</dbReference>
<comment type="caution">
    <text evidence="14">The sequence shown here is derived from an EMBL/GenBank/DDBJ whole genome shotgun (WGS) entry which is preliminary data.</text>
</comment>
<dbReference type="STRING" id="1834191.A5886_000846"/>
<dbReference type="GO" id="GO:0000155">
    <property type="term" value="F:phosphorelay sensor kinase activity"/>
    <property type="evidence" value="ECO:0007669"/>
    <property type="project" value="InterPro"/>
</dbReference>
<dbReference type="InterPro" id="IPR003660">
    <property type="entry name" value="HAMP_dom"/>
</dbReference>
<dbReference type="GO" id="GO:0005524">
    <property type="term" value="F:ATP binding"/>
    <property type="evidence" value="ECO:0007669"/>
    <property type="project" value="UniProtKB-KW"/>
</dbReference>
<feature type="domain" description="HAMP" evidence="13">
    <location>
        <begin position="304"/>
        <end position="357"/>
    </location>
</feature>
<dbReference type="Pfam" id="PF06580">
    <property type="entry name" value="His_kinase"/>
    <property type="match status" value="1"/>
</dbReference>
<keyword evidence="3" id="KW-0597">Phosphoprotein</keyword>
<sequence length="581" mass="66576">MRKRRVNFFKHDFLINQLMQLYSFLLIILSIVIMLALSAYTGLERFHTSNRLAENSSMQLDTYVKERNTVVSTVLGEFTNSDTAFESLRNYLQLSLPEYFSYSNEIFRQTGQSVYLPNILYRLLREHSDIEEIIIQLDESDDLLVASPRAPYGEKQRGTKLDLKNRLYFARPISQPSNYAQPLGQVYVVFQADTVMANQAADNEVHGIDSFLYSTNGQRLFQSATGLSSSEVQMIDTAMAGENAHLLQKDYYVQQQTTVSGEISLVLLSKKVIWQEIIQKSLFIFAIGAAIIGLLLWVLQRTFKRYTSQVKTIVAATTAVSQGNFKIQIDTDQVQQELKEIAEAINQMTVSINDYIEDIYTLEIKQRDADMRALQAQINPHFLYNTLEYIRMYALSRNQEELADVVYAFSALLRNNTTQEKVKTLAEEVAFCEKYVYLYQMRYPDKIAYHVTVDPELSQLYLPKFTLQPLVENYFVHGIDYQRNDNAISIKAYKKDAQIVIQIKDNGKGATKEQVMAINETLQIAEIEKQTSIGIKNVHERLRGMFGNGYRIEITAQKDAGFIIMIYLPEAGIKKGMTHGV</sequence>
<dbReference type="EMBL" id="NGKU01000001">
    <property type="protein sequence ID" value="OTN75770.1"/>
    <property type="molecule type" value="Genomic_DNA"/>
</dbReference>
<reference evidence="14 15" key="1">
    <citation type="submission" date="2017-05" db="EMBL/GenBank/DDBJ databases">
        <title>The Genome Sequence of Enterococcus sp. 8G7_MSG3316.</title>
        <authorList>
            <consortium name="The Broad Institute Genomics Platform"/>
            <consortium name="The Broad Institute Genomic Center for Infectious Diseases"/>
            <person name="Earl A."/>
            <person name="Manson A."/>
            <person name="Schwartman J."/>
            <person name="Gilmore M."/>
            <person name="Abouelleil A."/>
            <person name="Cao P."/>
            <person name="Chapman S."/>
            <person name="Cusick C."/>
            <person name="Shea T."/>
            <person name="Young S."/>
            <person name="Neafsey D."/>
            <person name="Nusbaum C."/>
            <person name="Birren B."/>
        </authorList>
    </citation>
    <scope>NUCLEOTIDE SEQUENCE [LARGE SCALE GENOMIC DNA]</scope>
    <source>
        <strain evidence="14 15">8G7_MSG3316</strain>
    </source>
</reference>
<evidence type="ECO:0000256" key="1">
    <source>
        <dbReference type="ARBA" id="ARBA00004651"/>
    </source>
</evidence>
<evidence type="ECO:0000256" key="10">
    <source>
        <dbReference type="ARBA" id="ARBA00023012"/>
    </source>
</evidence>
<keyword evidence="7" id="KW-0418">Kinase</keyword>
<keyword evidence="9 12" id="KW-1133">Transmembrane helix</keyword>
<protein>
    <recommendedName>
        <fullName evidence="13">HAMP domain-containing protein</fullName>
    </recommendedName>
</protein>
<dbReference type="Gene3D" id="3.30.565.10">
    <property type="entry name" value="Histidine kinase-like ATPase, C-terminal domain"/>
    <property type="match status" value="1"/>
</dbReference>
<keyword evidence="4" id="KW-0808">Transferase</keyword>
<dbReference type="PROSITE" id="PS50885">
    <property type="entry name" value="HAMP"/>
    <property type="match status" value="1"/>
</dbReference>
<evidence type="ECO:0000256" key="4">
    <source>
        <dbReference type="ARBA" id="ARBA00022679"/>
    </source>
</evidence>
<dbReference type="Gene3D" id="6.10.340.10">
    <property type="match status" value="1"/>
</dbReference>
<dbReference type="GO" id="GO:0005886">
    <property type="term" value="C:plasma membrane"/>
    <property type="evidence" value="ECO:0007669"/>
    <property type="project" value="UniProtKB-SubCell"/>
</dbReference>
<evidence type="ECO:0000256" key="2">
    <source>
        <dbReference type="ARBA" id="ARBA00022475"/>
    </source>
</evidence>
<keyword evidence="5 12" id="KW-0812">Transmembrane</keyword>
<evidence type="ECO:0000313" key="14">
    <source>
        <dbReference type="EMBL" id="OTN75770.1"/>
    </source>
</evidence>
<evidence type="ECO:0000256" key="11">
    <source>
        <dbReference type="ARBA" id="ARBA00023136"/>
    </source>
</evidence>
<keyword evidence="6" id="KW-0547">Nucleotide-binding</keyword>
<dbReference type="OrthoDB" id="9776552at2"/>
<dbReference type="AlphaFoldDB" id="A0A242A4E9"/>
<evidence type="ECO:0000256" key="6">
    <source>
        <dbReference type="ARBA" id="ARBA00022741"/>
    </source>
</evidence>
<evidence type="ECO:0000259" key="13">
    <source>
        <dbReference type="PROSITE" id="PS50885"/>
    </source>
</evidence>
<dbReference type="CDD" id="cd06225">
    <property type="entry name" value="HAMP"/>
    <property type="match status" value="1"/>
</dbReference>
<evidence type="ECO:0000256" key="9">
    <source>
        <dbReference type="ARBA" id="ARBA00022989"/>
    </source>
</evidence>
<evidence type="ECO:0000256" key="7">
    <source>
        <dbReference type="ARBA" id="ARBA00022777"/>
    </source>
</evidence>
<keyword evidence="2" id="KW-1003">Cell membrane</keyword>
<evidence type="ECO:0000256" key="12">
    <source>
        <dbReference type="SAM" id="Phobius"/>
    </source>
</evidence>
<dbReference type="Proteomes" id="UP000195043">
    <property type="component" value="Unassembled WGS sequence"/>
</dbReference>
<keyword evidence="11 12" id="KW-0472">Membrane</keyword>
<gene>
    <name evidence="14" type="ORF">A5886_000846</name>
</gene>
<dbReference type="InterPro" id="IPR036890">
    <property type="entry name" value="HATPase_C_sf"/>
</dbReference>
<evidence type="ECO:0000256" key="5">
    <source>
        <dbReference type="ARBA" id="ARBA00022692"/>
    </source>
</evidence>